<dbReference type="GO" id="GO:0003964">
    <property type="term" value="F:RNA-directed DNA polymerase activity"/>
    <property type="evidence" value="ECO:0007669"/>
    <property type="project" value="UniProtKB-KW"/>
</dbReference>
<dbReference type="EMBL" id="SMMG02000009">
    <property type="protein sequence ID" value="KAA3462817.1"/>
    <property type="molecule type" value="Genomic_DNA"/>
</dbReference>
<keyword evidence="1" id="KW-0695">RNA-directed DNA polymerase</keyword>
<comment type="caution">
    <text evidence="1">The sequence shown here is derived from an EMBL/GenBank/DDBJ whole genome shotgun (WGS) entry which is preliminary data.</text>
</comment>
<keyword evidence="1" id="KW-0808">Transferase</keyword>
<dbReference type="PANTHER" id="PTHR46890:SF48">
    <property type="entry name" value="RNA-DIRECTED DNA POLYMERASE"/>
    <property type="match status" value="1"/>
</dbReference>
<dbReference type="InterPro" id="IPR052343">
    <property type="entry name" value="Retrotransposon-Effector_Assoc"/>
</dbReference>
<organism evidence="1 2">
    <name type="scientific">Gossypium australe</name>
    <dbReference type="NCBI Taxonomy" id="47621"/>
    <lineage>
        <taxon>Eukaryota</taxon>
        <taxon>Viridiplantae</taxon>
        <taxon>Streptophyta</taxon>
        <taxon>Embryophyta</taxon>
        <taxon>Tracheophyta</taxon>
        <taxon>Spermatophyta</taxon>
        <taxon>Magnoliopsida</taxon>
        <taxon>eudicotyledons</taxon>
        <taxon>Gunneridae</taxon>
        <taxon>Pentapetalae</taxon>
        <taxon>rosids</taxon>
        <taxon>malvids</taxon>
        <taxon>Malvales</taxon>
        <taxon>Malvaceae</taxon>
        <taxon>Malvoideae</taxon>
        <taxon>Gossypium</taxon>
    </lineage>
</organism>
<name>A0A5B6V106_9ROSI</name>
<gene>
    <name evidence="1" type="ORF">EPI10_029268</name>
</gene>
<evidence type="ECO:0000313" key="2">
    <source>
        <dbReference type="Proteomes" id="UP000325315"/>
    </source>
</evidence>
<keyword evidence="1" id="KW-0548">Nucleotidyltransferase</keyword>
<proteinExistence type="predicted"/>
<sequence>MMDSNGNIYENNEDLLSLATSYFDSLFSSNGIENADTILKGVMPCITPSMNDELTRAFSYEEVSNPSSMTQFRPISLCNILYKIAAKMLVNIFLSVLYYCIDKAQSDFVPRRLISNNILAAYEILHSMTKKRLGK</sequence>
<evidence type="ECO:0000313" key="1">
    <source>
        <dbReference type="EMBL" id="KAA3462817.1"/>
    </source>
</evidence>
<dbReference type="OrthoDB" id="1937198at2759"/>
<accession>A0A5B6V106</accession>
<dbReference type="Proteomes" id="UP000325315">
    <property type="component" value="Unassembled WGS sequence"/>
</dbReference>
<dbReference type="PANTHER" id="PTHR46890">
    <property type="entry name" value="NON-LTR RETROLELEMENT REVERSE TRANSCRIPTASE-LIKE PROTEIN-RELATED"/>
    <property type="match status" value="1"/>
</dbReference>
<keyword evidence="2" id="KW-1185">Reference proteome</keyword>
<dbReference type="AlphaFoldDB" id="A0A5B6V106"/>
<reference evidence="2" key="1">
    <citation type="journal article" date="2019" name="Plant Biotechnol. J.">
        <title>Genome sequencing of the Australian wild diploid species Gossypium australe highlights disease resistance and delayed gland morphogenesis.</title>
        <authorList>
            <person name="Cai Y."/>
            <person name="Cai X."/>
            <person name="Wang Q."/>
            <person name="Wang P."/>
            <person name="Zhang Y."/>
            <person name="Cai C."/>
            <person name="Xu Y."/>
            <person name="Wang K."/>
            <person name="Zhou Z."/>
            <person name="Wang C."/>
            <person name="Geng S."/>
            <person name="Li B."/>
            <person name="Dong Q."/>
            <person name="Hou Y."/>
            <person name="Wang H."/>
            <person name="Ai P."/>
            <person name="Liu Z."/>
            <person name="Yi F."/>
            <person name="Sun M."/>
            <person name="An G."/>
            <person name="Cheng J."/>
            <person name="Zhang Y."/>
            <person name="Shi Q."/>
            <person name="Xie Y."/>
            <person name="Shi X."/>
            <person name="Chang Y."/>
            <person name="Huang F."/>
            <person name="Chen Y."/>
            <person name="Hong S."/>
            <person name="Mi L."/>
            <person name="Sun Q."/>
            <person name="Zhang L."/>
            <person name="Zhou B."/>
            <person name="Peng R."/>
            <person name="Zhang X."/>
            <person name="Liu F."/>
        </authorList>
    </citation>
    <scope>NUCLEOTIDE SEQUENCE [LARGE SCALE GENOMIC DNA]</scope>
    <source>
        <strain evidence="2">cv. PA1801</strain>
    </source>
</reference>
<protein>
    <submittedName>
        <fullName evidence="1">Reverse transcriptase</fullName>
    </submittedName>
</protein>